<sequence length="230" mass="25888">MKVEIWSDVMCPFCYIGKRRFEHALANFEHKDEIEIEWKSFQLNPLLKTDPNISIHDYLAETKGWQPEYARQLNQQVTDMAAEVGLVYHMDQAVVANSFDAHRFSHYAKLNGLGVGAEEQLFRAYFTDGKNIADHNVLTELGGNIGLNPENVKSVLAANQFSNEVHYDLREAQELGISAVPFFVLDRKYAVSGAQPEAVFLDALQKAFADQQPEIIADSDNSCDVDGENC</sequence>
<reference evidence="2" key="1">
    <citation type="submission" date="2020-01" db="EMBL/GenBank/DDBJ databases">
        <authorList>
            <person name="Seo Y.L."/>
        </authorList>
    </citation>
    <scope>NUCLEOTIDE SEQUENCE</scope>
    <source>
        <strain evidence="2">R11</strain>
    </source>
</reference>
<dbReference type="InterPro" id="IPR001853">
    <property type="entry name" value="DSBA-like_thioredoxin_dom"/>
</dbReference>
<dbReference type="Pfam" id="PF01323">
    <property type="entry name" value="DSBA"/>
    <property type="match status" value="1"/>
</dbReference>
<dbReference type="InterPro" id="IPR036249">
    <property type="entry name" value="Thioredoxin-like_sf"/>
</dbReference>
<name>A0A965ZKD8_9SPHI</name>
<comment type="caution">
    <text evidence="2">The sequence shown here is derived from an EMBL/GenBank/DDBJ whole genome shotgun (WGS) entry which is preliminary data.</text>
</comment>
<evidence type="ECO:0000313" key="3">
    <source>
        <dbReference type="Proteomes" id="UP000638732"/>
    </source>
</evidence>
<feature type="domain" description="DSBA-like thioredoxin" evidence="1">
    <location>
        <begin position="3"/>
        <end position="205"/>
    </location>
</feature>
<dbReference type="Gene3D" id="3.40.30.10">
    <property type="entry name" value="Glutaredoxin"/>
    <property type="match status" value="1"/>
</dbReference>
<dbReference type="SUPFAM" id="SSF52833">
    <property type="entry name" value="Thioredoxin-like"/>
    <property type="match status" value="1"/>
</dbReference>
<protein>
    <submittedName>
        <fullName evidence="2">DsbA family oxidoreductase</fullName>
    </submittedName>
</protein>
<dbReference type="RefSeq" id="WP_166587276.1">
    <property type="nucleotide sequence ID" value="NZ_WWEO01000044.1"/>
</dbReference>
<accession>A0A965ZKD8</accession>
<dbReference type="PANTHER" id="PTHR13887">
    <property type="entry name" value="GLUTATHIONE S-TRANSFERASE KAPPA"/>
    <property type="match status" value="1"/>
</dbReference>
<dbReference type="Proteomes" id="UP000638732">
    <property type="component" value="Unassembled WGS sequence"/>
</dbReference>
<reference evidence="2" key="2">
    <citation type="submission" date="2020-10" db="EMBL/GenBank/DDBJ databases">
        <title>Mucilaginibacter sp. nov., isolated from soil.</title>
        <authorList>
            <person name="Jeon C.O."/>
        </authorList>
    </citation>
    <scope>NUCLEOTIDE SEQUENCE</scope>
    <source>
        <strain evidence="2">R11</strain>
    </source>
</reference>
<dbReference type="GO" id="GO:0016491">
    <property type="term" value="F:oxidoreductase activity"/>
    <property type="evidence" value="ECO:0007669"/>
    <property type="project" value="InterPro"/>
</dbReference>
<organism evidence="2 3">
    <name type="scientific">Mucilaginibacter agri</name>
    <dbReference type="NCBI Taxonomy" id="2695265"/>
    <lineage>
        <taxon>Bacteria</taxon>
        <taxon>Pseudomonadati</taxon>
        <taxon>Bacteroidota</taxon>
        <taxon>Sphingobacteriia</taxon>
        <taxon>Sphingobacteriales</taxon>
        <taxon>Sphingobacteriaceae</taxon>
        <taxon>Mucilaginibacter</taxon>
    </lineage>
</organism>
<dbReference type="AlphaFoldDB" id="A0A965ZKD8"/>
<gene>
    <name evidence="2" type="ORF">GSY63_18240</name>
</gene>
<dbReference type="CDD" id="cd03024">
    <property type="entry name" value="DsbA_FrnE"/>
    <property type="match status" value="1"/>
</dbReference>
<dbReference type="EMBL" id="WWEO01000044">
    <property type="protein sequence ID" value="NCD71312.1"/>
    <property type="molecule type" value="Genomic_DNA"/>
</dbReference>
<evidence type="ECO:0000259" key="1">
    <source>
        <dbReference type="Pfam" id="PF01323"/>
    </source>
</evidence>
<dbReference type="PANTHER" id="PTHR13887:SF41">
    <property type="entry name" value="THIOREDOXIN SUPERFAMILY PROTEIN"/>
    <property type="match status" value="1"/>
</dbReference>
<keyword evidence="3" id="KW-1185">Reference proteome</keyword>
<proteinExistence type="predicted"/>
<evidence type="ECO:0000313" key="2">
    <source>
        <dbReference type="EMBL" id="NCD71312.1"/>
    </source>
</evidence>